<feature type="repeat" description="TPR" evidence="3">
    <location>
        <begin position="30"/>
        <end position="63"/>
    </location>
</feature>
<dbReference type="Proteomes" id="UP000306402">
    <property type="component" value="Unassembled WGS sequence"/>
</dbReference>
<dbReference type="PANTHER" id="PTHR44858:SF1">
    <property type="entry name" value="UDP-N-ACETYLGLUCOSAMINE--PEPTIDE N-ACETYLGLUCOSAMINYLTRANSFERASE SPINDLY-RELATED"/>
    <property type="match status" value="1"/>
</dbReference>
<feature type="transmembrane region" description="Helical" evidence="4">
    <location>
        <begin position="233"/>
        <end position="250"/>
    </location>
</feature>
<accession>A0A5R9L4A3</accession>
<comment type="caution">
    <text evidence="5">The sequence shown here is derived from an EMBL/GenBank/DDBJ whole genome shotgun (WGS) entry which is preliminary data.</text>
</comment>
<keyword evidence="4" id="KW-0812">Transmembrane</keyword>
<reference evidence="5 6" key="1">
    <citation type="submission" date="2019-05" db="EMBL/GenBank/DDBJ databases">
        <authorList>
            <person name="Qu J.-H."/>
        </authorList>
    </citation>
    <scope>NUCLEOTIDE SEQUENCE [LARGE SCALE GENOMIC DNA]</scope>
    <source>
        <strain evidence="5 6">T17</strain>
    </source>
</reference>
<feature type="transmembrane region" description="Helical" evidence="4">
    <location>
        <begin position="265"/>
        <end position="284"/>
    </location>
</feature>
<keyword evidence="2 3" id="KW-0802">TPR repeat</keyword>
<dbReference type="PROSITE" id="PS50005">
    <property type="entry name" value="TPR"/>
    <property type="match status" value="2"/>
</dbReference>
<evidence type="ECO:0000313" key="5">
    <source>
        <dbReference type="EMBL" id="TLV03105.1"/>
    </source>
</evidence>
<dbReference type="AlphaFoldDB" id="A0A5R9L4A3"/>
<organism evidence="5 6">
    <name type="scientific">Dyadobacter luticola</name>
    <dbReference type="NCBI Taxonomy" id="1979387"/>
    <lineage>
        <taxon>Bacteria</taxon>
        <taxon>Pseudomonadati</taxon>
        <taxon>Bacteroidota</taxon>
        <taxon>Cytophagia</taxon>
        <taxon>Cytophagales</taxon>
        <taxon>Spirosomataceae</taxon>
        <taxon>Dyadobacter</taxon>
    </lineage>
</organism>
<feature type="transmembrane region" description="Helical" evidence="4">
    <location>
        <begin position="186"/>
        <end position="204"/>
    </location>
</feature>
<feature type="repeat" description="TPR" evidence="3">
    <location>
        <begin position="98"/>
        <end position="131"/>
    </location>
</feature>
<dbReference type="PANTHER" id="PTHR44858">
    <property type="entry name" value="TETRATRICOPEPTIDE REPEAT PROTEIN 6"/>
    <property type="match status" value="1"/>
</dbReference>
<keyword evidence="4" id="KW-1133">Transmembrane helix</keyword>
<feature type="transmembrane region" description="Helical" evidence="4">
    <location>
        <begin position="210"/>
        <end position="226"/>
    </location>
</feature>
<dbReference type="Gene3D" id="1.25.40.10">
    <property type="entry name" value="Tetratricopeptide repeat domain"/>
    <property type="match status" value="2"/>
</dbReference>
<dbReference type="EMBL" id="VCEJ01000002">
    <property type="protein sequence ID" value="TLV03105.1"/>
    <property type="molecule type" value="Genomic_DNA"/>
</dbReference>
<evidence type="ECO:0000256" key="4">
    <source>
        <dbReference type="SAM" id="Phobius"/>
    </source>
</evidence>
<keyword evidence="4" id="KW-0472">Membrane</keyword>
<evidence type="ECO:0000256" key="3">
    <source>
        <dbReference type="PROSITE-ProRule" id="PRU00339"/>
    </source>
</evidence>
<keyword evidence="6" id="KW-1185">Reference proteome</keyword>
<name>A0A5R9L4A3_9BACT</name>
<protein>
    <submittedName>
        <fullName evidence="5">Uncharacterized protein</fullName>
    </submittedName>
</protein>
<evidence type="ECO:0000256" key="1">
    <source>
        <dbReference type="ARBA" id="ARBA00022737"/>
    </source>
</evidence>
<keyword evidence="1" id="KW-0677">Repeat</keyword>
<dbReference type="RefSeq" id="WP_138364312.1">
    <property type="nucleotide sequence ID" value="NZ_VCEJ01000002.1"/>
</dbReference>
<dbReference type="InterPro" id="IPR019734">
    <property type="entry name" value="TPR_rpt"/>
</dbReference>
<dbReference type="InterPro" id="IPR011990">
    <property type="entry name" value="TPR-like_helical_dom_sf"/>
</dbReference>
<dbReference type="InterPro" id="IPR050498">
    <property type="entry name" value="Ycf3"/>
</dbReference>
<sequence length="291" mass="32847">MLELLTVLAFFGYIYYLRNYADLRTKAEKEEAALAEGILMFQNQKLDEAYRYFDKRIQDKPKSSIAYLYRGLCKEALGNSQDALQDIQMAVSLDDTFFKIQLELGRLLFENDNFSLALTALNKAVTLGENRHPEAFRWRGQTYLKLHQDEEAWEDFATEKQIAAEQAKNGGLPKVEVKAPFLDRRLIASMTLVLFTSAVVVSAIKNAESVHLPYLVAVFSAISIGFAEPRKGWLLAIMQSLLVLSAYLLFTKAPESSAQKELESFSLYGSIILTFAASFLGGFLKRAFSMK</sequence>
<dbReference type="SUPFAM" id="SSF48452">
    <property type="entry name" value="TPR-like"/>
    <property type="match status" value="1"/>
</dbReference>
<dbReference type="Pfam" id="PF13432">
    <property type="entry name" value="TPR_16"/>
    <property type="match status" value="2"/>
</dbReference>
<evidence type="ECO:0000313" key="6">
    <source>
        <dbReference type="Proteomes" id="UP000306402"/>
    </source>
</evidence>
<evidence type="ECO:0000256" key="2">
    <source>
        <dbReference type="ARBA" id="ARBA00022803"/>
    </source>
</evidence>
<proteinExistence type="predicted"/>
<dbReference type="SMART" id="SM00028">
    <property type="entry name" value="TPR"/>
    <property type="match status" value="2"/>
</dbReference>
<gene>
    <name evidence="5" type="ORF">FEN17_05695</name>
</gene>
<dbReference type="OrthoDB" id="935503at2"/>